<feature type="domain" description="PA14" evidence="3">
    <location>
        <begin position="59"/>
        <end position="212"/>
    </location>
</feature>
<dbReference type="Pfam" id="PF00041">
    <property type="entry name" value="fn3"/>
    <property type="match status" value="2"/>
</dbReference>
<keyword evidence="1" id="KW-0732">Signal</keyword>
<dbReference type="SUPFAM" id="SSF49265">
    <property type="entry name" value="Fibronectin type III"/>
    <property type="match status" value="3"/>
</dbReference>
<reference evidence="4" key="1">
    <citation type="submission" date="2020-02" db="EMBL/GenBank/DDBJ databases">
        <authorList>
            <person name="Meier V. D."/>
        </authorList>
    </citation>
    <scope>NUCLEOTIDE SEQUENCE</scope>
    <source>
        <strain evidence="4">AVDCRST_MAG56</strain>
    </source>
</reference>
<dbReference type="InterPro" id="IPR036116">
    <property type="entry name" value="FN3_sf"/>
</dbReference>
<dbReference type="Gene3D" id="2.60.40.10">
    <property type="entry name" value="Immunoglobulins"/>
    <property type="match status" value="4"/>
</dbReference>
<evidence type="ECO:0000313" key="4">
    <source>
        <dbReference type="EMBL" id="CAA9284509.1"/>
    </source>
</evidence>
<sequence>MSQQFTPPRTFSRLTLRNLGALLLITALGLVTLAGTKRYTRLLARTNKSAVSAQAVPCAATGTILREQWNGIAGTAVTAIPVNTTPGSNGYITSFESPTNTGDNYGARIRGYVCPPATGNYTFWIASDDESELWLSTSASPAGKVRIASVTGSTASREWGKFPSQQSAPIALQAGTAYYIEALHKEGTGGDHLAVGWQLPDGTQQRPIPGSRLSPFEPEYPTAPGDLRYTAKTGTSVSLAWNASTSSAGISGYVVYRGADSLTTTAGTTYQATGLTAGTTYTFAVKAKGTDGRASTPATLTTTTVPTAPAGPLFEAENLIAATSEFPKVYANSGASGGKEVGNNTTTTSLTLPPFYAFGNGQYVFAIRYRSDEDKAKSLVVNGVTTRITLANSGNGFAIYQQLLQLRASENNTIVLRTDFNDAQGADYDYFRLELAADVMPTNPVVNDATNTFSWTDIPRYPGIANYEYSVNRGQTWQAVTAKPQPVGDQVYAYGAVQVRLKADAATSRPAGFPLSANGAYTITTVSGPPIVPGAVLWRLGRDDNSSVEFTDYATTRRTDSLAVPGDWSTRTNWKIIAKGLKLDRNGALKLTYNLSAVPEFGVELSFRILDAFQSTPQMAVFSNNTLAGMIQIAGLNGNGLAYKFKETYRLYIPKEFLKTGVNQLRLEADRGLFADNSGDQYHWWEWDHVTLKTLAEKAREPLHGRYVHMGNDFREDPYFDARSAYLLSKWSGIAYSGNWMRDGADITQSFNPGIRAYLLTMRQLNILPMTIPFEGSTTRSSDVLAGTINTTVRQRYRDYLTNYGDLLAAVETENEPGLFGSSQVGTKAIVEMAQAEKPAYAPHVKVVAPGWAYWPTNGIPSGWERDPAQRRPIEEISDLTNGHSYSTSGVGGLGGSLVETLRTYDSYTGDGFPKDMVMSETGANDDAADDNRYGTFANRYIAVFDREMRGNIGYVDHIMYHAAFSPGNFTMWVSDVATGKLNPENAQVRPNRREPAQPRLKTFRRLALAYATHGEPLAYLYENAAELAGKKAYFRAVNTATLGRASTGASSDKYLMNFVNFETSTLTLRVKVAMPGGGTFTGERYGNGDVYSEAVSRVEHGGDTLRFTETLAPGESVQYILNRKETQVPTPPATLTATARSFRQVDLAWRPSSDNVAVSGYRIFRNGVSINVVPAALNVFTDITVEESTTYNYTVEAFDDSGNKSLRSNTAGVTTPAMPVTAGGPIFEAERCIPAGSQFPQAVSNATASNGQMVTNNFTTTRCEIFGFTAVQANYVLTIRYRSTFDSPRNIRVNEVLNAGQFFGQIQLVNSNNAWREVQQNITLVPGKKNIIAVQVEFGQTQGGEYDYFRLDTGRVAAPQPEWRFVSHTSSSVLYTPAFLNNTAGSAHETATLGQHAQLTIKGTGFRWFSNVVSDMGTADVYIDNVLDRTVNIPSAAFEGPDKLVYEKTGLTDATHTIKIVCKENKRITVSHLEFLGILGSPVAPGPDMVVTDIKTVPANPRGGDQIRFVAVAQNRGTLATPAGITTGVLFSVDGGSTGFSDTYTAAIQPGESVELAQNQTWTGPPNVNVRVEAFVNDIGRYTEQDRTNNRYSEPLYIGFADTIRPTAPASLISSNRTDSTVVLSWNASTDDVELKGYDVYRDAVKVNATPTTATTYTDRGLAAGGSYVYTVRAVDRAGNQSAASNAVTVGPAGGGGDGLKGEYYDNMDLTAFKLSRVDRTVNFNWGTGSPASTIGVDTYSVRWTGEVLPRYSQTYTFFVNTDDGVRLWVNGQLLVDKWVNQAAAEWNGTIALTAGQRYAIRMEYFENTAGALATLQWSSASQPKQVIPQSQLFSTPAPGDGLKGEYYDSMYLTEFKLSRIDKTVNFNWGTGSPDPGIAGETFSARWTGEVLPRFSQTYTFYTTTDDGVRLWVNGQLLVDKWVSQGATEWNGTIALTAGRRYAIRMEYFENGNGALANLQWASASQARQVIPQSQLFSTSTVQTNLIGNPGFETGTLTPWTTWQDAGVANTNARTGTYAGRVGANPATLEQVVTLRPNTRYELRGFARVTTAGDSVILGIKAYGGANKFATIGSTTYREAVVEFTTGATNTSGTVFLYKYLGSGAAYGDDFSLVELGSPTARLDASGGAEARSGAGEVRLYPNPAGDQFTLHYFSPAAQGVKVTLTNAVGRPVKAVNEVLHAGDNRIVVGTRELSTGLYLVNVVADDGSVTPLKVVISR</sequence>
<dbReference type="InterPro" id="IPR037524">
    <property type="entry name" value="PA14/GLEYA"/>
</dbReference>
<dbReference type="SMART" id="SM00060">
    <property type="entry name" value="FN3"/>
    <property type="match status" value="3"/>
</dbReference>
<name>A0A6J4JQ31_9SPHI</name>
<evidence type="ECO:0000259" key="2">
    <source>
        <dbReference type="PROSITE" id="PS50853"/>
    </source>
</evidence>
<organism evidence="4">
    <name type="scientific">uncultured Cytophagales bacterium</name>
    <dbReference type="NCBI Taxonomy" id="158755"/>
    <lineage>
        <taxon>Bacteria</taxon>
        <taxon>Pseudomonadati</taxon>
        <taxon>Bacteroidota</taxon>
        <taxon>Sphingobacteriia</taxon>
        <taxon>Sphingobacteriales</taxon>
        <taxon>environmental samples</taxon>
    </lineage>
</organism>
<dbReference type="InterPro" id="IPR052387">
    <property type="entry name" value="Fibrocystin"/>
</dbReference>
<gene>
    <name evidence="4" type="ORF">AVDCRST_MAG56-4097</name>
</gene>
<dbReference type="PROSITE" id="PS51820">
    <property type="entry name" value="PA14"/>
    <property type="match status" value="3"/>
</dbReference>
<dbReference type="InterPro" id="IPR003961">
    <property type="entry name" value="FN3_dom"/>
</dbReference>
<dbReference type="Pfam" id="PF07691">
    <property type="entry name" value="PA14"/>
    <property type="match status" value="3"/>
</dbReference>
<dbReference type="PROSITE" id="PS50853">
    <property type="entry name" value="FN3"/>
    <property type="match status" value="3"/>
</dbReference>
<dbReference type="InterPro" id="IPR011658">
    <property type="entry name" value="PA14_dom"/>
</dbReference>
<dbReference type="InterPro" id="IPR013783">
    <property type="entry name" value="Ig-like_fold"/>
</dbReference>
<dbReference type="PANTHER" id="PTHR46769:SF2">
    <property type="entry name" value="FIBROCYSTIN-L ISOFORM 2 PRECURSOR-RELATED"/>
    <property type="match status" value="1"/>
</dbReference>
<proteinExistence type="predicted"/>
<feature type="domain" description="PA14" evidence="3">
    <location>
        <begin position="1839"/>
        <end position="1976"/>
    </location>
</feature>
<dbReference type="Gene3D" id="2.60.120.260">
    <property type="entry name" value="Galactose-binding domain-like"/>
    <property type="match status" value="3"/>
</dbReference>
<accession>A0A6J4JQ31</accession>
<dbReference type="Pfam" id="PF18962">
    <property type="entry name" value="Por_Secre_tail"/>
    <property type="match status" value="1"/>
</dbReference>
<dbReference type="Gene3D" id="3.90.182.10">
    <property type="entry name" value="Toxin - Anthrax Protective Antigen,domain 1"/>
    <property type="match status" value="2"/>
</dbReference>
<feature type="domain" description="Fibronectin type-III" evidence="2">
    <location>
        <begin position="1132"/>
        <end position="1219"/>
    </location>
</feature>
<dbReference type="PANTHER" id="PTHR46769">
    <property type="entry name" value="POLYCYSTIC KIDNEY AND HEPATIC DISEASE 1 (AUTOSOMAL RECESSIVE)-LIKE 1"/>
    <property type="match status" value="1"/>
</dbReference>
<evidence type="ECO:0000259" key="3">
    <source>
        <dbReference type="PROSITE" id="PS51820"/>
    </source>
</evidence>
<dbReference type="Gene3D" id="2.60.120.1560">
    <property type="match status" value="1"/>
</dbReference>
<feature type="domain" description="Fibronectin type-III" evidence="2">
    <location>
        <begin position="1609"/>
        <end position="1696"/>
    </location>
</feature>
<feature type="domain" description="Fibronectin type-III" evidence="2">
    <location>
        <begin position="223"/>
        <end position="310"/>
    </location>
</feature>
<dbReference type="InterPro" id="IPR017853">
    <property type="entry name" value="GH"/>
</dbReference>
<dbReference type="NCBIfam" id="TIGR04183">
    <property type="entry name" value="Por_Secre_tail"/>
    <property type="match status" value="1"/>
</dbReference>
<dbReference type="SUPFAM" id="SSF51445">
    <property type="entry name" value="(Trans)glycosidases"/>
    <property type="match status" value="1"/>
</dbReference>
<dbReference type="EMBL" id="CADCTQ010000335">
    <property type="protein sequence ID" value="CAA9284509.1"/>
    <property type="molecule type" value="Genomic_DNA"/>
</dbReference>
<dbReference type="SUPFAM" id="SSF56988">
    <property type="entry name" value="Anthrax protective antigen"/>
    <property type="match status" value="2"/>
</dbReference>
<evidence type="ECO:0000256" key="1">
    <source>
        <dbReference type="ARBA" id="ARBA00022729"/>
    </source>
</evidence>
<dbReference type="SMART" id="SM00758">
    <property type="entry name" value="PA14"/>
    <property type="match status" value="3"/>
</dbReference>
<dbReference type="InterPro" id="IPR026444">
    <property type="entry name" value="Secre_tail"/>
</dbReference>
<feature type="domain" description="PA14" evidence="3">
    <location>
        <begin position="1696"/>
        <end position="1833"/>
    </location>
</feature>
<dbReference type="CDD" id="cd00063">
    <property type="entry name" value="FN3"/>
    <property type="match status" value="3"/>
</dbReference>
<protein>
    <submittedName>
        <fullName evidence="4">GH119 / CBM16</fullName>
    </submittedName>
</protein>